<evidence type="ECO:0000256" key="4">
    <source>
        <dbReference type="ARBA" id="ARBA00022989"/>
    </source>
</evidence>
<dbReference type="RefSeq" id="WP_202065797.1">
    <property type="nucleotide sequence ID" value="NZ_JAEQMY010000149.1"/>
</dbReference>
<dbReference type="PANTHER" id="PTHR30213">
    <property type="entry name" value="INNER MEMBRANE PROTEIN YHJD"/>
    <property type="match status" value="1"/>
</dbReference>
<dbReference type="GO" id="GO:0005886">
    <property type="term" value="C:plasma membrane"/>
    <property type="evidence" value="ECO:0007669"/>
    <property type="project" value="UniProtKB-SubCell"/>
</dbReference>
<comment type="caution">
    <text evidence="7">The sequence shown here is derived from an EMBL/GenBank/DDBJ whole genome shotgun (WGS) entry which is preliminary data.</text>
</comment>
<feature type="transmembrane region" description="Helical" evidence="6">
    <location>
        <begin position="274"/>
        <end position="296"/>
    </location>
</feature>
<keyword evidence="3 6" id="KW-0812">Transmembrane</keyword>
<feature type="transmembrane region" description="Helical" evidence="6">
    <location>
        <begin position="133"/>
        <end position="153"/>
    </location>
</feature>
<feature type="transmembrane region" description="Helical" evidence="6">
    <location>
        <begin position="240"/>
        <end position="262"/>
    </location>
</feature>
<organism evidence="7 8">
    <name type="scientific">Microvirga aerilata</name>
    <dbReference type="NCBI Taxonomy" id="670292"/>
    <lineage>
        <taxon>Bacteria</taxon>
        <taxon>Pseudomonadati</taxon>
        <taxon>Pseudomonadota</taxon>
        <taxon>Alphaproteobacteria</taxon>
        <taxon>Hyphomicrobiales</taxon>
        <taxon>Methylobacteriaceae</taxon>
        <taxon>Microvirga</taxon>
    </lineage>
</organism>
<evidence type="ECO:0000256" key="1">
    <source>
        <dbReference type="ARBA" id="ARBA00004651"/>
    </source>
</evidence>
<proteinExistence type="predicted"/>
<dbReference type="EMBL" id="JAEQMY010000149">
    <property type="protein sequence ID" value="MBL0408108.1"/>
    <property type="molecule type" value="Genomic_DNA"/>
</dbReference>
<keyword evidence="2" id="KW-1003">Cell membrane</keyword>
<feature type="transmembrane region" description="Helical" evidence="6">
    <location>
        <begin position="59"/>
        <end position="83"/>
    </location>
</feature>
<dbReference type="NCBIfam" id="TIGR00765">
    <property type="entry name" value="yihY_not_rbn"/>
    <property type="match status" value="1"/>
</dbReference>
<dbReference type="Pfam" id="PF03631">
    <property type="entry name" value="Virul_fac_BrkB"/>
    <property type="match status" value="1"/>
</dbReference>
<dbReference type="InterPro" id="IPR017039">
    <property type="entry name" value="Virul_fac_BrkB"/>
</dbReference>
<evidence type="ECO:0000313" key="7">
    <source>
        <dbReference type="EMBL" id="MBL0408108.1"/>
    </source>
</evidence>
<evidence type="ECO:0000313" key="8">
    <source>
        <dbReference type="Proteomes" id="UP000605848"/>
    </source>
</evidence>
<gene>
    <name evidence="7" type="ORF">JKG68_29895</name>
</gene>
<feature type="transmembrane region" description="Helical" evidence="6">
    <location>
        <begin position="165"/>
        <end position="196"/>
    </location>
</feature>
<evidence type="ECO:0000256" key="3">
    <source>
        <dbReference type="ARBA" id="ARBA00022692"/>
    </source>
</evidence>
<name>A0A936ZB32_9HYPH</name>
<comment type="subcellular location">
    <subcellularLocation>
        <location evidence="1">Cell membrane</location>
        <topology evidence="1">Multi-pass membrane protein</topology>
    </subcellularLocation>
</comment>
<dbReference type="AlphaFoldDB" id="A0A936ZB32"/>
<keyword evidence="4 6" id="KW-1133">Transmembrane helix</keyword>
<evidence type="ECO:0000256" key="6">
    <source>
        <dbReference type="SAM" id="Phobius"/>
    </source>
</evidence>
<reference evidence="7" key="1">
    <citation type="submission" date="2021-01" db="EMBL/GenBank/DDBJ databases">
        <title>Microvirga sp.</title>
        <authorList>
            <person name="Kim M.K."/>
        </authorList>
    </citation>
    <scope>NUCLEOTIDE SEQUENCE</scope>
    <source>
        <strain evidence="7">5420S-16</strain>
    </source>
</reference>
<dbReference type="PANTHER" id="PTHR30213:SF0">
    <property type="entry name" value="UPF0761 MEMBRANE PROTEIN YIHY"/>
    <property type="match status" value="1"/>
</dbReference>
<accession>A0A936ZB32</accession>
<protein>
    <submittedName>
        <fullName evidence="7">YihY/virulence factor BrkB family protein</fullName>
    </submittedName>
</protein>
<keyword evidence="5 6" id="KW-0472">Membrane</keyword>
<dbReference type="PIRSF" id="PIRSF035875">
    <property type="entry name" value="RNase_BN"/>
    <property type="match status" value="1"/>
</dbReference>
<dbReference type="Proteomes" id="UP000605848">
    <property type="component" value="Unassembled WGS sequence"/>
</dbReference>
<feature type="transmembrane region" description="Helical" evidence="6">
    <location>
        <begin position="208"/>
        <end position="228"/>
    </location>
</feature>
<evidence type="ECO:0000256" key="2">
    <source>
        <dbReference type="ARBA" id="ARBA00022475"/>
    </source>
</evidence>
<sequence>MDAIIRPQMPEDQSLDPEAWADATCDANQPGDISDRGWFDVLARLAQSLRRDSMWLRSAGVAFCAIFAAIPGISVPVALFGLLGNPEAVHRPIEMLGGLVPGSATTFLADQMQAIARTSRTQLGTGLGGGVLAALWGAWSGASGLIAALNVAYREEEARTFLRRSWDALVVAVAAGLFMLLAFALVALLPILLGWLPLGPTLQAVLSFARWPALAMLCIAALSMLYRFAPCRRAAKWRWVSPGAAVATVLWLVSATSFSFYVSHFPSYNHTLGLLGTIMMLLTWSYLTAFAVLLGAELNAELERQTSRDTTTGSDRSIGHRGAVVADSKVQASERAA</sequence>
<keyword evidence="8" id="KW-1185">Reference proteome</keyword>
<evidence type="ECO:0000256" key="5">
    <source>
        <dbReference type="ARBA" id="ARBA00023136"/>
    </source>
</evidence>